<evidence type="ECO:0008006" key="3">
    <source>
        <dbReference type="Google" id="ProtNLM"/>
    </source>
</evidence>
<evidence type="ECO:0000313" key="2">
    <source>
        <dbReference type="Proteomes" id="UP000236893"/>
    </source>
</evidence>
<comment type="caution">
    <text evidence="1">The sequence shown here is derived from an EMBL/GenBank/DDBJ whole genome shotgun (WGS) entry which is preliminary data.</text>
</comment>
<evidence type="ECO:0000313" key="1">
    <source>
        <dbReference type="EMBL" id="POY36904.1"/>
    </source>
</evidence>
<gene>
    <name evidence="1" type="ORF">C3K47_07510</name>
</gene>
<dbReference type="Proteomes" id="UP000236893">
    <property type="component" value="Unassembled WGS sequence"/>
</dbReference>
<dbReference type="AlphaFoldDB" id="A0A2S5A301"/>
<organism evidence="1 2">
    <name type="scientific">Solitalea longa</name>
    <dbReference type="NCBI Taxonomy" id="2079460"/>
    <lineage>
        <taxon>Bacteria</taxon>
        <taxon>Pseudomonadati</taxon>
        <taxon>Bacteroidota</taxon>
        <taxon>Sphingobacteriia</taxon>
        <taxon>Sphingobacteriales</taxon>
        <taxon>Sphingobacteriaceae</taxon>
        <taxon>Solitalea</taxon>
    </lineage>
</organism>
<keyword evidence="2" id="KW-1185">Reference proteome</keyword>
<dbReference type="EMBL" id="PQVF01000005">
    <property type="protein sequence ID" value="POY36904.1"/>
    <property type="molecule type" value="Genomic_DNA"/>
</dbReference>
<sequence>MLALGAKAADGESGEFGVQKSKKIIRTYQVSTKDGLSIDNKFGSVTINTWDKSEFKIEITVVANDNSDEKAQKQLDRVSITDSKSGTEVKFVTNIASGNSWNWKGDDDKKGLEVNYVVYMPSTNSLSIENKYGPTRVPDFNGPLTVNQTYGNFTGGNLRSSANSINIKYGGGTVESIKIGSFDVSYSKLSVGKAGNISVVHRYGNLDIDEVDQLSADIDYSGIRINQINQSGSINSKYSSGVKLNNVSKSLKSLVINSAYSGVTLSFADNATFDVSVNVSYGDFAYDNSKSAGISQQGNDGKDWKPSKSFSGRYGTGTVNGKISISAKYGNVRFN</sequence>
<reference evidence="1 2" key="1">
    <citation type="submission" date="2018-01" db="EMBL/GenBank/DDBJ databases">
        <authorList>
            <person name="Gaut B.S."/>
            <person name="Morton B.R."/>
            <person name="Clegg M.T."/>
            <person name="Duvall M.R."/>
        </authorList>
    </citation>
    <scope>NUCLEOTIDE SEQUENCE [LARGE SCALE GENOMIC DNA]</scope>
    <source>
        <strain evidence="1 2">HR-AV</strain>
    </source>
</reference>
<accession>A0A2S5A301</accession>
<protein>
    <recommendedName>
        <fullName evidence="3">Adhesin domain-containing protein</fullName>
    </recommendedName>
</protein>
<proteinExistence type="predicted"/>
<name>A0A2S5A301_9SPHI</name>